<dbReference type="OrthoDB" id="6097640at2759"/>
<evidence type="ECO:0000256" key="1">
    <source>
        <dbReference type="ARBA" id="ARBA00010134"/>
    </source>
</evidence>
<dbReference type="Pfam" id="PF00656">
    <property type="entry name" value="Peptidase_C14"/>
    <property type="match status" value="1"/>
</dbReference>
<evidence type="ECO:0000256" key="2">
    <source>
        <dbReference type="PIRSR" id="PIRSR038001-1"/>
    </source>
</evidence>
<dbReference type="SUPFAM" id="SSF47986">
    <property type="entry name" value="DEATH domain"/>
    <property type="match status" value="1"/>
</dbReference>
<dbReference type="InterPro" id="IPR002398">
    <property type="entry name" value="Pept_C14"/>
</dbReference>
<dbReference type="Gene3D" id="1.10.533.10">
    <property type="entry name" value="Death Domain, Fas"/>
    <property type="match status" value="1"/>
</dbReference>
<dbReference type="EMBL" id="OV170233">
    <property type="protein sequence ID" value="CAH0718683.1"/>
    <property type="molecule type" value="Genomic_DNA"/>
</dbReference>
<keyword evidence="9" id="KW-1185">Reference proteome</keyword>
<dbReference type="Proteomes" id="UP000838878">
    <property type="component" value="Chromosome 13"/>
</dbReference>
<dbReference type="CDD" id="cd01671">
    <property type="entry name" value="CARD"/>
    <property type="match status" value="1"/>
</dbReference>
<dbReference type="PANTHER" id="PTHR47901:SF3">
    <property type="entry name" value="CASPASE-1"/>
    <property type="match status" value="1"/>
</dbReference>
<dbReference type="InterPro" id="IPR011600">
    <property type="entry name" value="Pept_C14_caspase"/>
</dbReference>
<protein>
    <submittedName>
        <fullName evidence="8">Uncharacterized protein</fullName>
    </submittedName>
</protein>
<dbReference type="InterPro" id="IPR002138">
    <property type="entry name" value="Pept_C14_p10"/>
</dbReference>
<evidence type="ECO:0000259" key="5">
    <source>
        <dbReference type="PROSITE" id="PS50207"/>
    </source>
</evidence>
<dbReference type="PIRSF" id="PIRSF038001">
    <property type="entry name" value="Caspase_ICE"/>
    <property type="match status" value="1"/>
</dbReference>
<evidence type="ECO:0000313" key="8">
    <source>
        <dbReference type="EMBL" id="CAH0718683.1"/>
    </source>
</evidence>
<sequence length="451" mass="50729">MQEEHRKAIQNNFISLVEQTDLEVMVAALYEKGVFSEQMKEVYEDTNKDARNRKRLLYRDITRRGPQAFGHLLDALRENGYWDFVRDLDPNSSLHLRRSRNPAPGTSKSSGDSNFVSIRTEKKKTKSGSDVNKNLTTAPTPPAPPDTKDAVDPTEIPRFEVKKSQKFVEDNNGGIALYRTRGRQRGLLVVFSYIEFDGIEPHRSGADVDCKNLKYLFTEMGFKVLVYQDLTKEETLETLHGLKEAVVGVECLFIVVSSHGHARAASSDNDFRCRKGGLVSLSYVLERFNNRNLPALRGVPKVFVFQLCRGSNQDYLTLPASARMDGAEGGGVGGARTAADGQPCPSTPPPERLLPQPLERDLQDRIYSDILIAHSTIPGNVSYRDEAEGSWYISALCEVFAAAAHERHVEELFTLVDQRLHAARRVQTSSVDRWGFNRRLYLHPGLYDPDE</sequence>
<evidence type="ECO:0000256" key="3">
    <source>
        <dbReference type="RuleBase" id="RU003971"/>
    </source>
</evidence>
<reference evidence="8" key="1">
    <citation type="submission" date="2021-12" db="EMBL/GenBank/DDBJ databases">
        <authorList>
            <person name="Martin H S."/>
        </authorList>
    </citation>
    <scope>NUCLEOTIDE SEQUENCE</scope>
</reference>
<dbReference type="GO" id="GO:0072559">
    <property type="term" value="C:NLRP3 inflammasome complex"/>
    <property type="evidence" value="ECO:0007669"/>
    <property type="project" value="TreeGrafter"/>
</dbReference>
<dbReference type="GO" id="GO:0097169">
    <property type="term" value="C:AIM2 inflammasome complex"/>
    <property type="evidence" value="ECO:0007669"/>
    <property type="project" value="TreeGrafter"/>
</dbReference>
<feature type="active site" evidence="2">
    <location>
        <position position="308"/>
    </location>
</feature>
<dbReference type="InterPro" id="IPR015917">
    <property type="entry name" value="Pept_C14A"/>
</dbReference>
<feature type="domain" description="Caspase family p10" evidence="5">
    <location>
        <begin position="368"/>
        <end position="444"/>
    </location>
</feature>
<name>A0A8J9UE78_9NEOP</name>
<dbReference type="PROSITE" id="PS50208">
    <property type="entry name" value="CASPASE_P20"/>
    <property type="match status" value="1"/>
</dbReference>
<accession>A0A8J9UE78</accession>
<evidence type="ECO:0000259" key="7">
    <source>
        <dbReference type="PROSITE" id="PS50209"/>
    </source>
</evidence>
<feature type="compositionally biased region" description="Polar residues" evidence="4">
    <location>
        <begin position="104"/>
        <end position="117"/>
    </location>
</feature>
<comment type="similarity">
    <text evidence="1 3">Belongs to the peptidase C14A family.</text>
</comment>
<feature type="region of interest" description="Disordered" evidence="4">
    <location>
        <begin position="93"/>
        <end position="152"/>
    </location>
</feature>
<dbReference type="GO" id="GO:0072557">
    <property type="term" value="C:IPAF inflammasome complex"/>
    <property type="evidence" value="ECO:0007669"/>
    <property type="project" value="TreeGrafter"/>
</dbReference>
<feature type="active site" evidence="2">
    <location>
        <position position="259"/>
    </location>
</feature>
<gene>
    <name evidence="8" type="ORF">BINO364_LOCUS5122</name>
</gene>
<feature type="domain" description="CARD" evidence="7">
    <location>
        <begin position="1"/>
        <end position="78"/>
    </location>
</feature>
<organism evidence="8 9">
    <name type="scientific">Brenthis ino</name>
    <name type="common">lesser marbled fritillary</name>
    <dbReference type="NCBI Taxonomy" id="405034"/>
    <lineage>
        <taxon>Eukaryota</taxon>
        <taxon>Metazoa</taxon>
        <taxon>Ecdysozoa</taxon>
        <taxon>Arthropoda</taxon>
        <taxon>Hexapoda</taxon>
        <taxon>Insecta</taxon>
        <taxon>Pterygota</taxon>
        <taxon>Neoptera</taxon>
        <taxon>Endopterygota</taxon>
        <taxon>Lepidoptera</taxon>
        <taxon>Glossata</taxon>
        <taxon>Ditrysia</taxon>
        <taxon>Papilionoidea</taxon>
        <taxon>Nymphalidae</taxon>
        <taxon>Heliconiinae</taxon>
        <taxon>Argynnini</taxon>
        <taxon>Brenthis</taxon>
    </lineage>
</organism>
<evidence type="ECO:0000256" key="4">
    <source>
        <dbReference type="SAM" id="MobiDB-lite"/>
    </source>
</evidence>
<dbReference type="Pfam" id="PF00619">
    <property type="entry name" value="CARD"/>
    <property type="match status" value="1"/>
</dbReference>
<dbReference type="PROSITE" id="PS50207">
    <property type="entry name" value="CASPASE_P10"/>
    <property type="match status" value="1"/>
</dbReference>
<dbReference type="AlphaFoldDB" id="A0A8J9UE78"/>
<dbReference type="PANTHER" id="PTHR47901">
    <property type="entry name" value="CASPASE RECRUITMENT DOMAIN-CONTAINING PROTEIN 18"/>
    <property type="match status" value="1"/>
</dbReference>
<dbReference type="InterPro" id="IPR011029">
    <property type="entry name" value="DEATH-like_dom_sf"/>
</dbReference>
<dbReference type="SMART" id="SM00114">
    <property type="entry name" value="CARD"/>
    <property type="match status" value="1"/>
</dbReference>
<feature type="domain" description="Caspase family p20" evidence="6">
    <location>
        <begin position="184"/>
        <end position="312"/>
    </location>
</feature>
<dbReference type="GO" id="GO:0042981">
    <property type="term" value="P:regulation of apoptotic process"/>
    <property type="evidence" value="ECO:0007669"/>
    <property type="project" value="InterPro"/>
</dbReference>
<dbReference type="PRINTS" id="PR00376">
    <property type="entry name" value="IL1BCENZYME"/>
</dbReference>
<feature type="non-terminal residue" evidence="8">
    <location>
        <position position="451"/>
    </location>
</feature>
<dbReference type="SUPFAM" id="SSF52129">
    <property type="entry name" value="Caspase-like"/>
    <property type="match status" value="1"/>
</dbReference>
<dbReference type="PROSITE" id="PS50209">
    <property type="entry name" value="CARD"/>
    <property type="match status" value="1"/>
</dbReference>
<dbReference type="SMART" id="SM00115">
    <property type="entry name" value="CASc"/>
    <property type="match status" value="1"/>
</dbReference>
<dbReference type="Gene3D" id="3.40.50.1460">
    <property type="match status" value="1"/>
</dbReference>
<evidence type="ECO:0000259" key="6">
    <source>
        <dbReference type="PROSITE" id="PS50208"/>
    </source>
</evidence>
<dbReference type="GO" id="GO:0006508">
    <property type="term" value="P:proteolysis"/>
    <property type="evidence" value="ECO:0007669"/>
    <property type="project" value="InterPro"/>
</dbReference>
<dbReference type="InterPro" id="IPR001315">
    <property type="entry name" value="CARD"/>
</dbReference>
<feature type="region of interest" description="Disordered" evidence="4">
    <location>
        <begin position="327"/>
        <end position="351"/>
    </location>
</feature>
<proteinExistence type="inferred from homology"/>
<dbReference type="InterPro" id="IPR001309">
    <property type="entry name" value="Pept_C14_p20"/>
</dbReference>
<dbReference type="GO" id="GO:0004197">
    <property type="term" value="F:cysteine-type endopeptidase activity"/>
    <property type="evidence" value="ECO:0007669"/>
    <property type="project" value="InterPro"/>
</dbReference>
<dbReference type="InterPro" id="IPR029030">
    <property type="entry name" value="Caspase-like_dom_sf"/>
</dbReference>
<evidence type="ECO:0000313" key="9">
    <source>
        <dbReference type="Proteomes" id="UP000838878"/>
    </source>
</evidence>